<evidence type="ECO:0000256" key="7">
    <source>
        <dbReference type="RuleBase" id="RU363032"/>
    </source>
</evidence>
<evidence type="ECO:0000256" key="4">
    <source>
        <dbReference type="ARBA" id="ARBA00022692"/>
    </source>
</evidence>
<dbReference type="SUPFAM" id="SSF161098">
    <property type="entry name" value="MetI-like"/>
    <property type="match status" value="1"/>
</dbReference>
<comment type="subcellular location">
    <subcellularLocation>
        <location evidence="1 7">Cell membrane</location>
        <topology evidence="1 7">Multi-pass membrane protein</topology>
    </subcellularLocation>
</comment>
<evidence type="ECO:0000313" key="10">
    <source>
        <dbReference type="EMBL" id="GGF82512.1"/>
    </source>
</evidence>
<comment type="caution">
    <text evidence="10">The sequence shown here is derived from an EMBL/GenBank/DDBJ whole genome shotgun (WGS) entry which is preliminary data.</text>
</comment>
<keyword evidence="5 7" id="KW-1133">Transmembrane helix</keyword>
<keyword evidence="2 7" id="KW-0813">Transport</keyword>
<evidence type="ECO:0000256" key="6">
    <source>
        <dbReference type="ARBA" id="ARBA00023136"/>
    </source>
</evidence>
<dbReference type="Gene3D" id="1.10.3720.10">
    <property type="entry name" value="MetI-like"/>
    <property type="match status" value="1"/>
</dbReference>
<dbReference type="PROSITE" id="PS50928">
    <property type="entry name" value="ABC_TM1"/>
    <property type="match status" value="1"/>
</dbReference>
<feature type="transmembrane region" description="Helical" evidence="7">
    <location>
        <begin position="187"/>
        <end position="208"/>
    </location>
</feature>
<dbReference type="InterPro" id="IPR035906">
    <property type="entry name" value="MetI-like_sf"/>
</dbReference>
<keyword evidence="4 7" id="KW-0812">Transmembrane</keyword>
<keyword evidence="6 7" id="KW-0472">Membrane</keyword>
<gene>
    <name evidence="10" type="ORF">GCM10007301_48290</name>
</gene>
<sequence>MSLPLAEPAIETSSTASRGWRPSHRLRRGLMLPLLLLVAWEASSHLRLVDPRFLPPLEAIAITAREEIWSGDLFLHLGASLARNLAGFAIGTLLGVAFGLLLGLSPVAGRIAGPTFHAAKQIAVLAWIPIISVWFGFAETAKVVFVAVAAFVPVALNTIEGAASAPKPLIEVCEVLTFSRWQRIRRAYLPSALPSILTGVHLGLIYAWLATVAAEYFMTVGPGIGGLIIAGRERFQMELVMLGVVILGTVGFLLNHIATLVEVRLLRWRA</sequence>
<dbReference type="GO" id="GO:0005886">
    <property type="term" value="C:plasma membrane"/>
    <property type="evidence" value="ECO:0007669"/>
    <property type="project" value="UniProtKB-SubCell"/>
</dbReference>
<dbReference type="PANTHER" id="PTHR30151:SF38">
    <property type="entry name" value="ALIPHATIC SULFONATES TRANSPORT PERMEASE PROTEIN SSUC-RELATED"/>
    <property type="match status" value="1"/>
</dbReference>
<evidence type="ECO:0000256" key="1">
    <source>
        <dbReference type="ARBA" id="ARBA00004651"/>
    </source>
</evidence>
<feature type="region of interest" description="Disordered" evidence="8">
    <location>
        <begin position="1"/>
        <end position="20"/>
    </location>
</feature>
<evidence type="ECO:0000256" key="3">
    <source>
        <dbReference type="ARBA" id="ARBA00022475"/>
    </source>
</evidence>
<reference evidence="10" key="1">
    <citation type="journal article" date="2014" name="Int. J. Syst. Evol. Microbiol.">
        <title>Complete genome sequence of Corynebacterium casei LMG S-19264T (=DSM 44701T), isolated from a smear-ripened cheese.</title>
        <authorList>
            <consortium name="US DOE Joint Genome Institute (JGI-PGF)"/>
            <person name="Walter F."/>
            <person name="Albersmeier A."/>
            <person name="Kalinowski J."/>
            <person name="Ruckert C."/>
        </authorList>
    </citation>
    <scope>NUCLEOTIDE SEQUENCE</scope>
    <source>
        <strain evidence="10">CCM 7897</strain>
    </source>
</reference>
<feature type="domain" description="ABC transmembrane type-1" evidence="9">
    <location>
        <begin position="77"/>
        <end position="258"/>
    </location>
</feature>
<keyword evidence="3" id="KW-1003">Cell membrane</keyword>
<evidence type="ECO:0000256" key="5">
    <source>
        <dbReference type="ARBA" id="ARBA00022989"/>
    </source>
</evidence>
<dbReference type="CDD" id="cd06261">
    <property type="entry name" value="TM_PBP2"/>
    <property type="match status" value="1"/>
</dbReference>
<dbReference type="EMBL" id="BMCT01000009">
    <property type="protein sequence ID" value="GGF82512.1"/>
    <property type="molecule type" value="Genomic_DNA"/>
</dbReference>
<protein>
    <recommendedName>
        <fullName evidence="9">ABC transmembrane type-1 domain-containing protein</fullName>
    </recommendedName>
</protein>
<feature type="transmembrane region" description="Helical" evidence="7">
    <location>
        <begin position="214"/>
        <end position="232"/>
    </location>
</feature>
<dbReference type="InterPro" id="IPR000515">
    <property type="entry name" value="MetI-like"/>
</dbReference>
<dbReference type="GO" id="GO:0055085">
    <property type="term" value="P:transmembrane transport"/>
    <property type="evidence" value="ECO:0007669"/>
    <property type="project" value="InterPro"/>
</dbReference>
<reference evidence="10" key="2">
    <citation type="submission" date="2020-09" db="EMBL/GenBank/DDBJ databases">
        <authorList>
            <person name="Sun Q."/>
            <person name="Sedlacek I."/>
        </authorList>
    </citation>
    <scope>NUCLEOTIDE SEQUENCE</scope>
    <source>
        <strain evidence="10">CCM 7897</strain>
    </source>
</reference>
<keyword evidence="11" id="KW-1185">Reference proteome</keyword>
<feature type="transmembrane region" description="Helical" evidence="7">
    <location>
        <begin position="143"/>
        <end position="166"/>
    </location>
</feature>
<evidence type="ECO:0000259" key="9">
    <source>
        <dbReference type="PROSITE" id="PS50928"/>
    </source>
</evidence>
<organism evidence="10 11">
    <name type="scientific">Azorhizobium oxalatiphilum</name>
    <dbReference type="NCBI Taxonomy" id="980631"/>
    <lineage>
        <taxon>Bacteria</taxon>
        <taxon>Pseudomonadati</taxon>
        <taxon>Pseudomonadota</taxon>
        <taxon>Alphaproteobacteria</taxon>
        <taxon>Hyphomicrobiales</taxon>
        <taxon>Xanthobacteraceae</taxon>
        <taxon>Azorhizobium</taxon>
    </lineage>
</organism>
<proteinExistence type="inferred from homology"/>
<evidence type="ECO:0000256" key="2">
    <source>
        <dbReference type="ARBA" id="ARBA00022448"/>
    </source>
</evidence>
<feature type="transmembrane region" description="Helical" evidence="7">
    <location>
        <begin position="85"/>
        <end position="104"/>
    </location>
</feature>
<dbReference type="Pfam" id="PF00528">
    <property type="entry name" value="BPD_transp_1"/>
    <property type="match status" value="1"/>
</dbReference>
<evidence type="ECO:0000313" key="11">
    <source>
        <dbReference type="Proteomes" id="UP000606044"/>
    </source>
</evidence>
<feature type="transmembrane region" description="Helical" evidence="7">
    <location>
        <begin position="116"/>
        <end position="137"/>
    </location>
</feature>
<name>A0A917FG97_9HYPH</name>
<dbReference type="AlphaFoldDB" id="A0A917FG97"/>
<evidence type="ECO:0000256" key="8">
    <source>
        <dbReference type="SAM" id="MobiDB-lite"/>
    </source>
</evidence>
<accession>A0A917FG97</accession>
<comment type="similarity">
    <text evidence="7">Belongs to the binding-protein-dependent transport system permease family.</text>
</comment>
<dbReference type="Proteomes" id="UP000606044">
    <property type="component" value="Unassembled WGS sequence"/>
</dbReference>
<dbReference type="RefSeq" id="WP_188583444.1">
    <property type="nucleotide sequence ID" value="NZ_BMCT01000009.1"/>
</dbReference>
<dbReference type="PANTHER" id="PTHR30151">
    <property type="entry name" value="ALKANE SULFONATE ABC TRANSPORTER-RELATED, MEMBRANE SUBUNIT"/>
    <property type="match status" value="1"/>
</dbReference>
<feature type="transmembrane region" description="Helical" evidence="7">
    <location>
        <begin position="239"/>
        <end position="258"/>
    </location>
</feature>